<dbReference type="GeneID" id="44132050"/>
<name>A0AAJ4VCW4_9SPHN</name>
<gene>
    <name evidence="3" type="ORF">CA257_00310</name>
</gene>
<feature type="domain" description="Terminase large subunit-like ATPase" evidence="1">
    <location>
        <begin position="105"/>
        <end position="248"/>
    </location>
</feature>
<dbReference type="InterPro" id="IPR027417">
    <property type="entry name" value="P-loop_NTPase"/>
</dbReference>
<evidence type="ECO:0000313" key="4">
    <source>
        <dbReference type="Proteomes" id="UP000286681"/>
    </source>
</evidence>
<proteinExistence type="predicted"/>
<organism evidence="3 4">
    <name type="scientific">Sphingomonas koreensis</name>
    <dbReference type="NCBI Taxonomy" id="93064"/>
    <lineage>
        <taxon>Bacteria</taxon>
        <taxon>Pseudomonadati</taxon>
        <taxon>Pseudomonadota</taxon>
        <taxon>Alphaproteobacteria</taxon>
        <taxon>Sphingomonadales</taxon>
        <taxon>Sphingomonadaceae</taxon>
        <taxon>Sphingomonas</taxon>
    </lineage>
</organism>
<dbReference type="Proteomes" id="UP000286681">
    <property type="component" value="Unassembled WGS sequence"/>
</dbReference>
<evidence type="ECO:0000259" key="1">
    <source>
        <dbReference type="Pfam" id="PF03354"/>
    </source>
</evidence>
<feature type="domain" description="Terminase large subunit-like endonuclease" evidence="2">
    <location>
        <begin position="268"/>
        <end position="558"/>
    </location>
</feature>
<dbReference type="GO" id="GO:0004519">
    <property type="term" value="F:endonuclease activity"/>
    <property type="evidence" value="ECO:0007669"/>
    <property type="project" value="InterPro"/>
</dbReference>
<dbReference type="InterPro" id="IPR005021">
    <property type="entry name" value="Terminase_largesu-like"/>
</dbReference>
<dbReference type="AlphaFoldDB" id="A0AAJ4VCW4"/>
<dbReference type="InterPro" id="IPR046461">
    <property type="entry name" value="TerL_ATPase"/>
</dbReference>
<protein>
    <submittedName>
        <fullName evidence="3">Terminase large subunit</fullName>
    </submittedName>
</protein>
<dbReference type="Gene3D" id="3.40.50.300">
    <property type="entry name" value="P-loop containing nucleotide triphosphate hydrolases"/>
    <property type="match status" value="1"/>
</dbReference>
<dbReference type="Pfam" id="PF20441">
    <property type="entry name" value="TerL_nuclease"/>
    <property type="match status" value="1"/>
</dbReference>
<dbReference type="InterPro" id="IPR046462">
    <property type="entry name" value="TerL_nuclease"/>
</dbReference>
<evidence type="ECO:0000259" key="2">
    <source>
        <dbReference type="Pfam" id="PF20441"/>
    </source>
</evidence>
<reference evidence="3 4" key="1">
    <citation type="submission" date="2018-07" db="EMBL/GenBank/DDBJ databases">
        <title>Genomic and Epidemiologic Investigation of an Indolent Hospital Outbreak.</title>
        <authorList>
            <person name="Johnson R.C."/>
            <person name="Deming C."/>
            <person name="Conlan S."/>
            <person name="Zellmer C.J."/>
            <person name="Michelin A.V."/>
            <person name="Lee-Lin S."/>
            <person name="Thomas P.J."/>
            <person name="Park M."/>
            <person name="Weingarten R.A."/>
            <person name="Less J."/>
            <person name="Dekker J.P."/>
            <person name="Frank K.M."/>
            <person name="Musser K.A."/>
            <person name="Mcquiston J.R."/>
            <person name="Henderson D.K."/>
            <person name="Lau A.F."/>
            <person name="Palmore T.N."/>
            <person name="Segre J.A."/>
        </authorList>
    </citation>
    <scope>NUCLEOTIDE SEQUENCE [LARGE SCALE GENOMIC DNA]</scope>
    <source>
        <strain evidence="3 4">SK-NIH.Env10_0317</strain>
    </source>
</reference>
<comment type="caution">
    <text evidence="3">The sequence shown here is derived from an EMBL/GenBank/DDBJ whole genome shotgun (WGS) entry which is preliminary data.</text>
</comment>
<accession>A0AAJ4VCW4</accession>
<dbReference type="Pfam" id="PF03354">
    <property type="entry name" value="TerL_ATPase"/>
    <property type="match status" value="1"/>
</dbReference>
<dbReference type="PANTHER" id="PTHR41287:SF1">
    <property type="entry name" value="PROTEIN YMFN"/>
    <property type="match status" value="1"/>
</dbReference>
<dbReference type="EMBL" id="QQWO01000001">
    <property type="protein sequence ID" value="RSV07969.1"/>
    <property type="molecule type" value="Genomic_DNA"/>
</dbReference>
<dbReference type="RefSeq" id="WP_083629366.1">
    <property type="nucleotide sequence ID" value="NZ_CP018820.1"/>
</dbReference>
<dbReference type="PANTHER" id="PTHR41287">
    <property type="match status" value="1"/>
</dbReference>
<sequence>MAAKTGSIEGLPEWLACRADEPIYEWARLAWQRAKAVAGAWFDYAKADKVVELWPKVFRLTEDRFAGKPFRLVAWQEIIVRLLVGWKIPVEVLDPETGAPQLLHVRLFRRLLLWVPRKNGKSEFLSALALLFWAIEGVVGGQGFAFARDEKQAFTVFNKMKAMVALEPRLASDIQPHKKTMYLKPCAALFEVVTGSEAGKHGKSPTVIVGDEMHEWRSRTVETTLRQGTGARLQPIELYASTAGLKSNVTGMTLWDESLGIIEGRINDPSTLVVVFAAPPEAAWDDESVWAMANPSLGLSPTMQFLRREAAIAKDNPRAQAHFKCYHLNQWVDTVVRWLNMKAYDACSADKQGWKSAWQRMKGRRCYAAVDVSSTQDVTALVLLFPPEGDETKWTVVCRFWVPEDTLTERVKHDRVPYDEWLAAGAIETTPGNFVDQNFVQKALLDALGDFEVIGTGFDPWNARKLMADLQVDGMDPEIQLEVRQGIPSLGEPTKAFERLIYAGLLEHGWHPILRWMAKNTVVRFDENLNFMPAKKRSAEKIDGVVAAVMCLAVAMSAEEETGVDDFIAAMKEAA</sequence>
<evidence type="ECO:0000313" key="3">
    <source>
        <dbReference type="EMBL" id="RSV07969.1"/>
    </source>
</evidence>